<evidence type="ECO:0000313" key="2">
    <source>
        <dbReference type="Proteomes" id="UP000321938"/>
    </source>
</evidence>
<dbReference type="Proteomes" id="UP000321938">
    <property type="component" value="Unassembled WGS sequence"/>
</dbReference>
<organism evidence="1 2">
    <name type="scientific">Psychroserpens burtonensis</name>
    <dbReference type="NCBI Taxonomy" id="49278"/>
    <lineage>
        <taxon>Bacteria</taxon>
        <taxon>Pseudomonadati</taxon>
        <taxon>Bacteroidota</taxon>
        <taxon>Flavobacteriia</taxon>
        <taxon>Flavobacteriales</taxon>
        <taxon>Flavobacteriaceae</taxon>
        <taxon>Psychroserpens</taxon>
    </lineage>
</organism>
<dbReference type="InterPro" id="IPR016181">
    <property type="entry name" value="Acyl_CoA_acyltransferase"/>
</dbReference>
<dbReference type="GO" id="GO:0016740">
    <property type="term" value="F:transferase activity"/>
    <property type="evidence" value="ECO:0007669"/>
    <property type="project" value="UniProtKB-KW"/>
</dbReference>
<accession>A0A5C7B2W8</accession>
<gene>
    <name evidence="1" type="ORF">ES692_15965</name>
</gene>
<proteinExistence type="predicted"/>
<dbReference type="OrthoDB" id="9808687at2"/>
<evidence type="ECO:0000313" key="1">
    <source>
        <dbReference type="EMBL" id="TXE15593.1"/>
    </source>
</evidence>
<sequence length="323" mass="37521">MITVKTYHYNKTQEWNNFVANSKNATFLFQRDFMEYHQDRFDDYSLMIYKNNKLVSIFPANRIEGTVISHQGLSYGGLLLLQDVKFETTVTIFQALLQYLLNNAIPILKIKVLPKIYNSLPSDEIDYLLFKSKAHLYRRDVSMVVDNGNKLKLSSNRSRNLKKAKNNNVVVKEVLEFDDFFNQILIPNLEKRHNSLPTHSLKEISELKLNFPNKIRQFNAYQNNEIIAGVTIFESSKVAHAQYISTITSKNELGGLDAIFDFLINKLYSNKHYFSFGISNENQGQQVNRGLLNWKESFGANAITHDFYTINTENYRLLDDVML</sequence>
<reference evidence="1 2" key="1">
    <citation type="submission" date="2019-08" db="EMBL/GenBank/DDBJ databases">
        <title>Genome of Psychroserpens burtonensis ACAM 167.</title>
        <authorList>
            <person name="Bowman J.P."/>
        </authorList>
    </citation>
    <scope>NUCLEOTIDE SEQUENCE [LARGE SCALE GENOMIC DNA]</scope>
    <source>
        <strain evidence="1 2">ACAM 167</strain>
    </source>
</reference>
<dbReference type="SUPFAM" id="SSF55729">
    <property type="entry name" value="Acyl-CoA N-acyltransferases (Nat)"/>
    <property type="match status" value="1"/>
</dbReference>
<keyword evidence="1" id="KW-0808">Transferase</keyword>
<comment type="caution">
    <text evidence="1">The sequence shown here is derived from an EMBL/GenBank/DDBJ whole genome shotgun (WGS) entry which is preliminary data.</text>
</comment>
<dbReference type="AlphaFoldDB" id="A0A5C7B2W8"/>
<protein>
    <submittedName>
        <fullName evidence="1">GNAT family N-acetyltransferase</fullName>
    </submittedName>
</protein>
<dbReference type="STRING" id="1123037.GCA_000425305_00998"/>
<keyword evidence="2" id="KW-1185">Reference proteome</keyword>
<dbReference type="Gene3D" id="3.40.630.30">
    <property type="match status" value="1"/>
</dbReference>
<dbReference type="EMBL" id="VOSB01000028">
    <property type="protein sequence ID" value="TXE15593.1"/>
    <property type="molecule type" value="Genomic_DNA"/>
</dbReference>
<name>A0A5C7B2W8_9FLAO</name>